<gene>
    <name evidence="2" type="ORF">GSI_13774</name>
</gene>
<reference evidence="2 3" key="1">
    <citation type="journal article" date="2015" name="Sci. Rep.">
        <title>Chromosome-level genome map provides insights into diverse defense mechanisms in the medicinal fungus Ganoderma sinense.</title>
        <authorList>
            <person name="Zhu Y."/>
            <person name="Xu J."/>
            <person name="Sun C."/>
            <person name="Zhou S."/>
            <person name="Xu H."/>
            <person name="Nelson D.R."/>
            <person name="Qian J."/>
            <person name="Song J."/>
            <person name="Luo H."/>
            <person name="Xiang L."/>
            <person name="Li Y."/>
            <person name="Xu Z."/>
            <person name="Ji A."/>
            <person name="Wang L."/>
            <person name="Lu S."/>
            <person name="Hayward A."/>
            <person name="Sun W."/>
            <person name="Li X."/>
            <person name="Schwartz D.C."/>
            <person name="Wang Y."/>
            <person name="Chen S."/>
        </authorList>
    </citation>
    <scope>NUCLEOTIDE SEQUENCE [LARGE SCALE GENOMIC DNA]</scope>
    <source>
        <strain evidence="2 3">ZZ0214-1</strain>
    </source>
</reference>
<organism evidence="2 3">
    <name type="scientific">Ganoderma sinense ZZ0214-1</name>
    <dbReference type="NCBI Taxonomy" id="1077348"/>
    <lineage>
        <taxon>Eukaryota</taxon>
        <taxon>Fungi</taxon>
        <taxon>Dikarya</taxon>
        <taxon>Basidiomycota</taxon>
        <taxon>Agaricomycotina</taxon>
        <taxon>Agaricomycetes</taxon>
        <taxon>Polyporales</taxon>
        <taxon>Polyporaceae</taxon>
        <taxon>Ganoderma</taxon>
    </lineage>
</organism>
<evidence type="ECO:0000313" key="3">
    <source>
        <dbReference type="Proteomes" id="UP000230002"/>
    </source>
</evidence>
<dbReference type="SUPFAM" id="SSF51735">
    <property type="entry name" value="NAD(P)-binding Rossmann-fold domains"/>
    <property type="match status" value="1"/>
</dbReference>
<dbReference type="Proteomes" id="UP000230002">
    <property type="component" value="Unassembled WGS sequence"/>
</dbReference>
<dbReference type="InterPro" id="IPR051207">
    <property type="entry name" value="ComplexI_NDUFA9_subunit"/>
</dbReference>
<dbReference type="InterPro" id="IPR036291">
    <property type="entry name" value="NAD(P)-bd_dom_sf"/>
</dbReference>
<comment type="caution">
    <text evidence="2">The sequence shown here is derived from an EMBL/GenBank/DDBJ whole genome shotgun (WGS) entry which is preliminary data.</text>
</comment>
<evidence type="ECO:0000259" key="1">
    <source>
        <dbReference type="Pfam" id="PF01370"/>
    </source>
</evidence>
<proteinExistence type="predicted"/>
<dbReference type="GO" id="GO:0044877">
    <property type="term" value="F:protein-containing complex binding"/>
    <property type="evidence" value="ECO:0007669"/>
    <property type="project" value="TreeGrafter"/>
</dbReference>
<dbReference type="EMBL" id="AYKW01000067">
    <property type="protein sequence ID" value="PIL24023.1"/>
    <property type="molecule type" value="Genomic_DNA"/>
</dbReference>
<dbReference type="OrthoDB" id="276721at2759"/>
<dbReference type="Gene3D" id="3.40.50.720">
    <property type="entry name" value="NAD(P)-binding Rossmann-like Domain"/>
    <property type="match status" value="1"/>
</dbReference>
<protein>
    <recommendedName>
        <fullName evidence="1">NAD-dependent epimerase/dehydratase domain-containing protein</fullName>
    </recommendedName>
</protein>
<dbReference type="PANTHER" id="PTHR12126:SF16">
    <property type="entry name" value="MIOREX COMPLEX COMPONENT 2"/>
    <property type="match status" value="1"/>
</dbReference>
<dbReference type="GO" id="GO:0005739">
    <property type="term" value="C:mitochondrion"/>
    <property type="evidence" value="ECO:0007669"/>
    <property type="project" value="TreeGrafter"/>
</dbReference>
<dbReference type="InterPro" id="IPR001509">
    <property type="entry name" value="Epimerase_deHydtase"/>
</dbReference>
<dbReference type="STRING" id="1077348.A0A2G8RR97"/>
<keyword evidence="3" id="KW-1185">Reference proteome</keyword>
<evidence type="ECO:0000313" key="2">
    <source>
        <dbReference type="EMBL" id="PIL24023.1"/>
    </source>
</evidence>
<dbReference type="AlphaFoldDB" id="A0A2G8RR97"/>
<sequence length="332" mass="36388">MHPIAQKILVVGGNGFVGSAVCRTALSRGMQVVSISPSGRPWHTPKGHTPAWVSKVEWHKGNALEPETYEHLLSDVTAVVHTIGTLFEKSGYKSALKDGNVPRFVSSVAAGISGNKMSANPLEREQKKREGSYEALNRDTALRVCETFLKSTPTVQAIKPRAFIYVSAEDCNRPVVPSGYIKTKREAEILIEKMVQKHPEYRSVYIRPPLIYHPHFRPIVSPLAALLDLSATIHAKLPSVFPTPGAVLRTLGSVMPRPAWARESLVDSPFDSMARVLTIPPIHVDHVAEAICIAADNSRTDVHGTYGLEAIRQLIGYYQKGQKGQQRAGAHA</sequence>
<dbReference type="PANTHER" id="PTHR12126">
    <property type="entry name" value="NADH-UBIQUINONE OXIDOREDUCTASE 39 KDA SUBUNIT-RELATED"/>
    <property type="match status" value="1"/>
</dbReference>
<dbReference type="Pfam" id="PF01370">
    <property type="entry name" value="Epimerase"/>
    <property type="match status" value="1"/>
</dbReference>
<feature type="domain" description="NAD-dependent epimerase/dehydratase" evidence="1">
    <location>
        <begin position="8"/>
        <end position="84"/>
    </location>
</feature>
<accession>A0A2G8RR97</accession>
<name>A0A2G8RR97_9APHY</name>